<dbReference type="PANTHER" id="PTHR30003:SF0">
    <property type="entry name" value="GLYCOLATE PERMEASE GLCA-RELATED"/>
    <property type="match status" value="1"/>
</dbReference>
<dbReference type="NCBIfam" id="TIGR00795">
    <property type="entry name" value="lctP"/>
    <property type="match status" value="1"/>
</dbReference>
<dbReference type="RefSeq" id="WP_033675194.1">
    <property type="nucleotide sequence ID" value="NZ_JOTM01000012.1"/>
</dbReference>
<keyword evidence="6 8" id="KW-1133">Transmembrane helix</keyword>
<dbReference type="GO" id="GO:0005886">
    <property type="term" value="C:plasma membrane"/>
    <property type="evidence" value="ECO:0007669"/>
    <property type="project" value="UniProtKB-SubCell"/>
</dbReference>
<feature type="transmembrane region" description="Helical" evidence="8">
    <location>
        <begin position="12"/>
        <end position="35"/>
    </location>
</feature>
<dbReference type="eggNOG" id="COG1620">
    <property type="taxonomic scope" value="Bacteria"/>
</dbReference>
<dbReference type="OrthoDB" id="9761056at2"/>
<feature type="transmembrane region" description="Helical" evidence="8">
    <location>
        <begin position="361"/>
        <end position="380"/>
    </location>
</feature>
<feature type="transmembrane region" description="Helical" evidence="8">
    <location>
        <begin position="154"/>
        <end position="175"/>
    </location>
</feature>
<feature type="transmembrane region" description="Helical" evidence="8">
    <location>
        <begin position="520"/>
        <end position="539"/>
    </location>
</feature>
<comment type="caution">
    <text evidence="9">The sequence shown here is derived from an EMBL/GenBank/DDBJ whole genome shotgun (WGS) entry which is preliminary data.</text>
</comment>
<keyword evidence="3 8" id="KW-0813">Transport</keyword>
<reference evidence="9 10" key="1">
    <citation type="submission" date="2014-06" db="EMBL/GenBank/DDBJ databases">
        <title>Draft genome sequence of Bacillus gaemokensis JCM 15801 (MCCC 1A00707).</title>
        <authorList>
            <person name="Lai Q."/>
            <person name="Liu Y."/>
            <person name="Shao Z."/>
        </authorList>
    </citation>
    <scope>NUCLEOTIDE SEQUENCE [LARGE SCALE GENOMIC DNA]</scope>
    <source>
        <strain evidence="9 10">JCM 15801</strain>
    </source>
</reference>
<feature type="transmembrane region" description="Helical" evidence="8">
    <location>
        <begin position="70"/>
        <end position="91"/>
    </location>
</feature>
<evidence type="ECO:0000256" key="3">
    <source>
        <dbReference type="ARBA" id="ARBA00022448"/>
    </source>
</evidence>
<evidence type="ECO:0000256" key="2">
    <source>
        <dbReference type="ARBA" id="ARBA00010100"/>
    </source>
</evidence>
<dbReference type="STRING" id="574375.AZF08_20640"/>
<feature type="transmembrane region" description="Helical" evidence="8">
    <location>
        <begin position="195"/>
        <end position="214"/>
    </location>
</feature>
<evidence type="ECO:0000256" key="8">
    <source>
        <dbReference type="RuleBase" id="RU365092"/>
    </source>
</evidence>
<dbReference type="Proteomes" id="UP000027778">
    <property type="component" value="Unassembled WGS sequence"/>
</dbReference>
<feature type="transmembrane region" description="Helical" evidence="8">
    <location>
        <begin position="120"/>
        <end position="147"/>
    </location>
</feature>
<feature type="transmembrane region" description="Helical" evidence="8">
    <location>
        <begin position="226"/>
        <end position="246"/>
    </location>
</feature>
<gene>
    <name evidence="9" type="ORF">BAGA_06690</name>
</gene>
<evidence type="ECO:0000313" key="9">
    <source>
        <dbReference type="EMBL" id="KEK23852.1"/>
    </source>
</evidence>
<evidence type="ECO:0000256" key="7">
    <source>
        <dbReference type="ARBA" id="ARBA00023136"/>
    </source>
</evidence>
<evidence type="ECO:0000256" key="4">
    <source>
        <dbReference type="ARBA" id="ARBA00022475"/>
    </source>
</evidence>
<feature type="transmembrane region" description="Helical" evidence="8">
    <location>
        <begin position="437"/>
        <end position="461"/>
    </location>
</feature>
<dbReference type="InterPro" id="IPR003804">
    <property type="entry name" value="Lactate_perm"/>
</dbReference>
<feature type="transmembrane region" description="Helical" evidence="8">
    <location>
        <begin position="252"/>
        <end position="270"/>
    </location>
</feature>
<dbReference type="AlphaFoldDB" id="A0A073KBL7"/>
<evidence type="ECO:0000256" key="1">
    <source>
        <dbReference type="ARBA" id="ARBA00004651"/>
    </source>
</evidence>
<dbReference type="EMBL" id="JOTM01000012">
    <property type="protein sequence ID" value="KEK23852.1"/>
    <property type="molecule type" value="Genomic_DNA"/>
</dbReference>
<comment type="subcellular location">
    <subcellularLocation>
        <location evidence="1 8">Cell membrane</location>
        <topology evidence="1 8">Multi-pass membrane protein</topology>
    </subcellularLocation>
</comment>
<dbReference type="GO" id="GO:0015295">
    <property type="term" value="F:solute:proton symporter activity"/>
    <property type="evidence" value="ECO:0007669"/>
    <property type="project" value="TreeGrafter"/>
</dbReference>
<dbReference type="PANTHER" id="PTHR30003">
    <property type="entry name" value="L-LACTATE PERMEASE"/>
    <property type="match status" value="1"/>
</dbReference>
<evidence type="ECO:0000256" key="5">
    <source>
        <dbReference type="ARBA" id="ARBA00022692"/>
    </source>
</evidence>
<comment type="similarity">
    <text evidence="2 8">Belongs to the lactate permease family.</text>
</comment>
<evidence type="ECO:0000313" key="10">
    <source>
        <dbReference type="Proteomes" id="UP000027778"/>
    </source>
</evidence>
<keyword evidence="7 8" id="KW-0472">Membrane</keyword>
<organism evidence="9 10">
    <name type="scientific">Bacillus gaemokensis</name>
    <dbReference type="NCBI Taxonomy" id="574375"/>
    <lineage>
        <taxon>Bacteria</taxon>
        <taxon>Bacillati</taxon>
        <taxon>Bacillota</taxon>
        <taxon>Bacilli</taxon>
        <taxon>Bacillales</taxon>
        <taxon>Bacillaceae</taxon>
        <taxon>Bacillus</taxon>
        <taxon>Bacillus cereus group</taxon>
    </lineage>
</organism>
<proteinExistence type="inferred from homology"/>
<keyword evidence="10" id="KW-1185">Reference proteome</keyword>
<dbReference type="Pfam" id="PF02652">
    <property type="entry name" value="Lactate_perm"/>
    <property type="match status" value="1"/>
</dbReference>
<keyword evidence="4 8" id="KW-1003">Cell membrane</keyword>
<accession>A0A073KBL7</accession>
<feature type="transmembrane region" description="Helical" evidence="8">
    <location>
        <begin position="41"/>
        <end position="58"/>
    </location>
</feature>
<protein>
    <recommendedName>
        <fullName evidence="8">L-lactate permease</fullName>
    </recommendedName>
</protein>
<name>A0A073KBL7_9BACI</name>
<feature type="transmembrane region" description="Helical" evidence="8">
    <location>
        <begin position="400"/>
        <end position="417"/>
    </location>
</feature>
<comment type="function">
    <text evidence="8">Uptake of L-lactate across the membrane. Can also transport D-lactate and glycolate.</text>
</comment>
<dbReference type="GO" id="GO:0015129">
    <property type="term" value="F:lactate transmembrane transporter activity"/>
    <property type="evidence" value="ECO:0007669"/>
    <property type="project" value="UniProtKB-UniRule"/>
</dbReference>
<sequence>MSTWTQIYNPLNNIWLSALVAALPILFFVLCLTVFKIKGYLSGLYSVILAIILSIFVYKMPATMAVSSAAFGVAAGFYPICTIVIAAIFLYKLTVKTEQFNVIRDSISSITSDRRLQVLLIAYSFGAFLEGAAGFGVPVAITAALLVGMGFNPLKAAGICLVANIAGGAMGAMGIPVTVPAQLTQMDALIVGRQTVTLLPFISFVLPFLLVAMVDGFKGIKETWQGILVSGGSFAITQFVVTYFLGAELTDIFAAVVSMVTLALFLRVWQPKSSAEATDQQVEKHGYTMKHILYAWSPFAFLTAFVTIFNLKAIKGLFALDGALGSLVWNIQIPGLHNQVIKTTPIVNADTPFAALFKLDVFSSTTTAIVLAIIVSLLVYRAKEQLVKELTIETLKELKAPIYTICSVIALAYVTNYSGMSSTLGLALSSTGDAFPILSPILGWIGVFLTGSVVSSGSLFAPLQAVTAAQLDIVPSTLVALNVVGGTMAKMVSPQSVAVACAAVGLVGKESALFKTAMKYSLIFLAIISLLQLNSIFNIF</sequence>
<evidence type="ECO:0000256" key="6">
    <source>
        <dbReference type="ARBA" id="ARBA00022989"/>
    </source>
</evidence>
<keyword evidence="5 8" id="KW-0812">Transmembrane</keyword>
<feature type="transmembrane region" description="Helical" evidence="8">
    <location>
        <begin position="291"/>
        <end position="311"/>
    </location>
</feature>